<comment type="caution">
    <text evidence="1">The sequence shown here is derived from an EMBL/GenBank/DDBJ whole genome shotgun (WGS) entry which is preliminary data.</text>
</comment>
<sequence length="55" mass="6157">MRPVRAYDDSDLACLLSNHHCHLSSESPNELESLIITPHPLLQLDSLLSNTSSER</sequence>
<evidence type="ECO:0000313" key="1">
    <source>
        <dbReference type="EMBL" id="PRQ44106.1"/>
    </source>
</evidence>
<accession>A0A2P6RCG2</accession>
<organism evidence="1 2">
    <name type="scientific">Rosa chinensis</name>
    <name type="common">China rose</name>
    <dbReference type="NCBI Taxonomy" id="74649"/>
    <lineage>
        <taxon>Eukaryota</taxon>
        <taxon>Viridiplantae</taxon>
        <taxon>Streptophyta</taxon>
        <taxon>Embryophyta</taxon>
        <taxon>Tracheophyta</taxon>
        <taxon>Spermatophyta</taxon>
        <taxon>Magnoliopsida</taxon>
        <taxon>eudicotyledons</taxon>
        <taxon>Gunneridae</taxon>
        <taxon>Pentapetalae</taxon>
        <taxon>rosids</taxon>
        <taxon>fabids</taxon>
        <taxon>Rosales</taxon>
        <taxon>Rosaceae</taxon>
        <taxon>Rosoideae</taxon>
        <taxon>Rosoideae incertae sedis</taxon>
        <taxon>Rosa</taxon>
    </lineage>
</organism>
<dbReference type="EMBL" id="PDCK01000041">
    <property type="protein sequence ID" value="PRQ44106.1"/>
    <property type="molecule type" value="Genomic_DNA"/>
</dbReference>
<proteinExistence type="predicted"/>
<name>A0A2P6RCG2_ROSCH</name>
<keyword evidence="2" id="KW-1185">Reference proteome</keyword>
<dbReference type="AlphaFoldDB" id="A0A2P6RCG2"/>
<reference evidence="1 2" key="1">
    <citation type="journal article" date="2018" name="Nat. Genet.">
        <title>The Rosa genome provides new insights in the design of modern roses.</title>
        <authorList>
            <person name="Bendahmane M."/>
        </authorList>
    </citation>
    <scope>NUCLEOTIDE SEQUENCE [LARGE SCALE GENOMIC DNA]</scope>
    <source>
        <strain evidence="2">cv. Old Blush</strain>
    </source>
</reference>
<protein>
    <submittedName>
        <fullName evidence="1">Uncharacterized protein</fullName>
    </submittedName>
</protein>
<dbReference type="Gramene" id="PRQ44106">
    <property type="protein sequence ID" value="PRQ44106"/>
    <property type="gene ID" value="RchiOBHm_Chr3g0475561"/>
</dbReference>
<gene>
    <name evidence="1" type="ORF">RchiOBHm_Chr3g0475561</name>
</gene>
<dbReference type="Proteomes" id="UP000238479">
    <property type="component" value="Chromosome 3"/>
</dbReference>
<evidence type="ECO:0000313" key="2">
    <source>
        <dbReference type="Proteomes" id="UP000238479"/>
    </source>
</evidence>